<accession>A0ABQ7BGI0</accession>
<dbReference type="EMBL" id="QGKV02001507">
    <property type="protein sequence ID" value="KAF3531744.1"/>
    <property type="molecule type" value="Genomic_DNA"/>
</dbReference>
<proteinExistence type="predicted"/>
<comment type="caution">
    <text evidence="1">The sequence shown here is derived from an EMBL/GenBank/DDBJ whole genome shotgun (WGS) entry which is preliminary data.</text>
</comment>
<evidence type="ECO:0000313" key="1">
    <source>
        <dbReference type="EMBL" id="KAF3531744.1"/>
    </source>
</evidence>
<dbReference type="Proteomes" id="UP000266723">
    <property type="component" value="Unassembled WGS sequence"/>
</dbReference>
<name>A0ABQ7BGI0_BRACR</name>
<protein>
    <submittedName>
        <fullName evidence="1">Uncharacterized protein</fullName>
    </submittedName>
</protein>
<keyword evidence="2" id="KW-1185">Reference proteome</keyword>
<gene>
    <name evidence="1" type="ORF">DY000_02040489</name>
</gene>
<evidence type="ECO:0000313" key="2">
    <source>
        <dbReference type="Proteomes" id="UP000266723"/>
    </source>
</evidence>
<sequence length="97" mass="11465">MRLWFLSEHRREVIKSDFLGGIGSSFRVPSALSLCQIRDPISARMANTRCDKPLGKDHSIVLGYELKRFRNENWWNEESHNSCRRLLMFPNFYCCLI</sequence>
<organism evidence="1 2">
    <name type="scientific">Brassica cretica</name>
    <name type="common">Mustard</name>
    <dbReference type="NCBI Taxonomy" id="69181"/>
    <lineage>
        <taxon>Eukaryota</taxon>
        <taxon>Viridiplantae</taxon>
        <taxon>Streptophyta</taxon>
        <taxon>Embryophyta</taxon>
        <taxon>Tracheophyta</taxon>
        <taxon>Spermatophyta</taxon>
        <taxon>Magnoliopsida</taxon>
        <taxon>eudicotyledons</taxon>
        <taxon>Gunneridae</taxon>
        <taxon>Pentapetalae</taxon>
        <taxon>rosids</taxon>
        <taxon>malvids</taxon>
        <taxon>Brassicales</taxon>
        <taxon>Brassicaceae</taxon>
        <taxon>Brassiceae</taxon>
        <taxon>Brassica</taxon>
    </lineage>
</organism>
<reference evidence="1 2" key="1">
    <citation type="journal article" date="2020" name="BMC Genomics">
        <title>Intraspecific diversification of the crop wild relative Brassica cretica Lam. using demographic model selection.</title>
        <authorList>
            <person name="Kioukis A."/>
            <person name="Michalopoulou V.A."/>
            <person name="Briers L."/>
            <person name="Pirintsos S."/>
            <person name="Studholme D.J."/>
            <person name="Pavlidis P."/>
            <person name="Sarris P.F."/>
        </authorList>
    </citation>
    <scope>NUCLEOTIDE SEQUENCE [LARGE SCALE GENOMIC DNA]</scope>
    <source>
        <strain evidence="2">cv. PFS-1207/04</strain>
    </source>
</reference>